<proteinExistence type="predicted"/>
<comment type="caution">
    <text evidence="1">The sequence shown here is derived from an EMBL/GenBank/DDBJ whole genome shotgun (WGS) entry which is preliminary data.</text>
</comment>
<dbReference type="EMBL" id="LWRY01000053">
    <property type="protein sequence ID" value="OCX74014.1"/>
    <property type="molecule type" value="Genomic_DNA"/>
</dbReference>
<dbReference type="Proteomes" id="UP000095008">
    <property type="component" value="Unassembled WGS sequence"/>
</dbReference>
<dbReference type="STRING" id="930.GCA_002079865_00153"/>
<dbReference type="OrthoDB" id="9342840at2"/>
<sequence length="165" mass="18394">MNPSLAHADTHLAVVENMDTGLFHGAVYRQHPKPSGSDRWILTATMKQGFASLRKAIAAVNAAFPNLYPLALPETDDDVSCISLPVGAMITLLTPNLKKANDDRPVIIEVRRCYDVHAPVLDIVLTREQLRRLERMNKVVHIGSSGNDPELYYRYDDFIVKPTSV</sequence>
<dbReference type="EMBL" id="LWSA01000143">
    <property type="protein sequence ID" value="OCX72407.1"/>
    <property type="molecule type" value="Genomic_DNA"/>
</dbReference>
<dbReference type="AlphaFoldDB" id="A0A1C2ISL1"/>
<evidence type="ECO:0000313" key="2">
    <source>
        <dbReference type="EMBL" id="OCX74014.1"/>
    </source>
</evidence>
<dbReference type="Proteomes" id="UP000094893">
    <property type="component" value="Unassembled WGS sequence"/>
</dbReference>
<evidence type="ECO:0000313" key="4">
    <source>
        <dbReference type="Proteomes" id="UP000095008"/>
    </source>
</evidence>
<accession>A0A1C2ISL1</accession>
<evidence type="ECO:0000313" key="3">
    <source>
        <dbReference type="Proteomes" id="UP000094893"/>
    </source>
</evidence>
<keyword evidence="4" id="KW-1185">Reference proteome</keyword>
<organism evidence="1 3">
    <name type="scientific">Acidithiobacillus thiooxidans</name>
    <name type="common">Thiobacillus thiooxidans</name>
    <dbReference type="NCBI Taxonomy" id="930"/>
    <lineage>
        <taxon>Bacteria</taxon>
        <taxon>Pseudomonadati</taxon>
        <taxon>Pseudomonadota</taxon>
        <taxon>Acidithiobacillia</taxon>
        <taxon>Acidithiobacillales</taxon>
        <taxon>Acidithiobacillaceae</taxon>
        <taxon>Acidithiobacillus</taxon>
    </lineage>
</organism>
<protein>
    <submittedName>
        <fullName evidence="1">Uncharacterized protein</fullName>
    </submittedName>
</protein>
<reference evidence="1 3" key="1">
    <citation type="journal article" date="2016" name="Int. J. Mol. Sci.">
        <title>Comparative genomics of the extreme acidophile Acidithiobacillus thiooxidans reveals intraspecific divergence and niche adaptation.</title>
        <authorList>
            <person name="Zhang X."/>
            <person name="Feng X."/>
            <person name="Tao J."/>
            <person name="Ma L."/>
            <person name="Xiao Y."/>
            <person name="Liang Y."/>
            <person name="Liu X."/>
            <person name="Yin H."/>
        </authorList>
    </citation>
    <scope>NUCLEOTIDE SEQUENCE [LARGE SCALE GENOMIC DNA]</scope>
    <source>
        <strain evidence="1 3">A02</strain>
        <strain evidence="2">DXS-W</strain>
    </source>
</reference>
<dbReference type="RefSeq" id="WP_024894869.1">
    <property type="nucleotide sequence ID" value="NZ_JABBDW010000068.1"/>
</dbReference>
<gene>
    <name evidence="2" type="ORF">A6M23_07145</name>
    <name evidence="1" type="ORF">A6P07_09890</name>
</gene>
<name>A0A1C2ISL1_ACITH</name>
<evidence type="ECO:0000313" key="1">
    <source>
        <dbReference type="EMBL" id="OCX72407.1"/>
    </source>
</evidence>